<dbReference type="PANTHER" id="PTHR36703">
    <property type="entry name" value="TRIACYLGLYCEROL LIPASE-LIKE PROTEIN"/>
    <property type="match status" value="1"/>
</dbReference>
<keyword evidence="3" id="KW-1185">Reference proteome</keyword>
<dbReference type="AlphaFoldDB" id="A0AAV7F5N4"/>
<name>A0AAV7F5N4_ARIFI</name>
<evidence type="ECO:0000313" key="2">
    <source>
        <dbReference type="EMBL" id="KAG9455102.1"/>
    </source>
</evidence>
<gene>
    <name evidence="2" type="ORF">H6P81_008006</name>
</gene>
<feature type="transmembrane region" description="Helical" evidence="1">
    <location>
        <begin position="47"/>
        <end position="65"/>
    </location>
</feature>
<evidence type="ECO:0000313" key="3">
    <source>
        <dbReference type="Proteomes" id="UP000825729"/>
    </source>
</evidence>
<keyword evidence="1" id="KW-0472">Membrane</keyword>
<proteinExistence type="predicted"/>
<organism evidence="2 3">
    <name type="scientific">Aristolochia fimbriata</name>
    <name type="common">White veined hardy Dutchman's pipe vine</name>
    <dbReference type="NCBI Taxonomy" id="158543"/>
    <lineage>
        <taxon>Eukaryota</taxon>
        <taxon>Viridiplantae</taxon>
        <taxon>Streptophyta</taxon>
        <taxon>Embryophyta</taxon>
        <taxon>Tracheophyta</taxon>
        <taxon>Spermatophyta</taxon>
        <taxon>Magnoliopsida</taxon>
        <taxon>Magnoliidae</taxon>
        <taxon>Piperales</taxon>
        <taxon>Aristolochiaceae</taxon>
        <taxon>Aristolochia</taxon>
    </lineage>
</organism>
<evidence type="ECO:0000256" key="1">
    <source>
        <dbReference type="SAM" id="Phobius"/>
    </source>
</evidence>
<keyword evidence="1" id="KW-0812">Transmembrane</keyword>
<dbReference type="Proteomes" id="UP000825729">
    <property type="component" value="Unassembled WGS sequence"/>
</dbReference>
<sequence>MQRLGASGSSIFRTLAVPNLKRKASNSWSAVQDTYISTKDIFERHRVVFTISTSILSASAAWFGYSLRYVHQSKVEMKLESIEQAMKIRHLEEDEEIKKIIRGGNVSFPTCVATAGISCLIGYCLGWRGGRWYANKKFQREQLKLLGQIKPQRWQFLKKPLLRYKMSRTHLKTSETLRKPDTAAITSQPIQHAS</sequence>
<dbReference type="EMBL" id="JAINDJ010000003">
    <property type="protein sequence ID" value="KAG9455102.1"/>
    <property type="molecule type" value="Genomic_DNA"/>
</dbReference>
<feature type="transmembrane region" description="Helical" evidence="1">
    <location>
        <begin position="106"/>
        <end position="127"/>
    </location>
</feature>
<dbReference type="PANTHER" id="PTHR36703:SF1">
    <property type="entry name" value="TRIACYLGLYCEROL LIPASE-LIKE PROTEIN"/>
    <property type="match status" value="1"/>
</dbReference>
<accession>A0AAV7F5N4</accession>
<comment type="caution">
    <text evidence="2">The sequence shown here is derived from an EMBL/GenBank/DDBJ whole genome shotgun (WGS) entry which is preliminary data.</text>
</comment>
<keyword evidence="1" id="KW-1133">Transmembrane helix</keyword>
<protein>
    <submittedName>
        <fullName evidence="2">Uncharacterized protein</fullName>
    </submittedName>
</protein>
<reference evidence="2 3" key="1">
    <citation type="submission" date="2021-07" db="EMBL/GenBank/DDBJ databases">
        <title>The Aristolochia fimbriata genome: insights into angiosperm evolution, floral development and chemical biosynthesis.</title>
        <authorList>
            <person name="Jiao Y."/>
        </authorList>
    </citation>
    <scope>NUCLEOTIDE SEQUENCE [LARGE SCALE GENOMIC DNA]</scope>
    <source>
        <strain evidence="2">IBCAS-2021</strain>
        <tissue evidence="2">Leaf</tissue>
    </source>
</reference>